<sequence length="164" mass="19054">MDKQELIQGFSDIAKEKNIDRTEIGTILEELFKSLIERQYGSAENCDVIVNIERGELEIYQNKEVVEEVENLGTEISMKDAQKIEPDMQLGDLFVDVIDPTSFGRRLIVAAKQYLSQQIRDIEKKHTFENYFNRVGEVVIGDVRQVNRDSIHIHIEQSELRMPR</sequence>
<organism evidence="3">
    <name type="scientific">marine metagenome</name>
    <dbReference type="NCBI Taxonomy" id="408172"/>
    <lineage>
        <taxon>unclassified sequences</taxon>
        <taxon>metagenomes</taxon>
        <taxon>ecological metagenomes</taxon>
    </lineage>
</organism>
<dbReference type="GO" id="GO:0003723">
    <property type="term" value="F:RNA binding"/>
    <property type="evidence" value="ECO:0007669"/>
    <property type="project" value="UniProtKB-KW"/>
</dbReference>
<dbReference type="GO" id="GO:0005829">
    <property type="term" value="C:cytosol"/>
    <property type="evidence" value="ECO:0007669"/>
    <property type="project" value="TreeGrafter"/>
</dbReference>
<gene>
    <name evidence="3" type="ORF">METZ01_LOCUS277099</name>
</gene>
<dbReference type="SUPFAM" id="SSF69705">
    <property type="entry name" value="Transcription factor NusA, N-terminal domain"/>
    <property type="match status" value="1"/>
</dbReference>
<dbReference type="InterPro" id="IPR013735">
    <property type="entry name" value="TF_NusA_N"/>
</dbReference>
<dbReference type="AlphaFoldDB" id="A0A382KKX7"/>
<dbReference type="GO" id="GO:0003700">
    <property type="term" value="F:DNA-binding transcription factor activity"/>
    <property type="evidence" value="ECO:0007669"/>
    <property type="project" value="InterPro"/>
</dbReference>
<protein>
    <recommendedName>
        <fullName evidence="2">Transcription factor NusA N-terminal domain-containing protein</fullName>
    </recommendedName>
</protein>
<dbReference type="PANTHER" id="PTHR22648">
    <property type="entry name" value="TRANSCRIPTION TERMINATION FACTOR NUSA"/>
    <property type="match status" value="1"/>
</dbReference>
<dbReference type="GO" id="GO:0006353">
    <property type="term" value="P:DNA-templated transcription termination"/>
    <property type="evidence" value="ECO:0007669"/>
    <property type="project" value="InterPro"/>
</dbReference>
<dbReference type="GO" id="GO:0031564">
    <property type="term" value="P:transcription antitermination"/>
    <property type="evidence" value="ECO:0007669"/>
    <property type="project" value="InterPro"/>
</dbReference>
<name>A0A382KKX7_9ZZZZ</name>
<dbReference type="PANTHER" id="PTHR22648:SF0">
    <property type="entry name" value="TRANSCRIPTION TERMINATION_ANTITERMINATION PROTEIN NUSA"/>
    <property type="match status" value="1"/>
</dbReference>
<accession>A0A382KKX7</accession>
<evidence type="ECO:0000256" key="1">
    <source>
        <dbReference type="ARBA" id="ARBA00022884"/>
    </source>
</evidence>
<dbReference type="Gene3D" id="3.30.1480.10">
    <property type="entry name" value="NusA, N-terminal domain"/>
    <property type="match status" value="1"/>
</dbReference>
<evidence type="ECO:0000313" key="3">
    <source>
        <dbReference type="EMBL" id="SVC24245.1"/>
    </source>
</evidence>
<feature type="non-terminal residue" evidence="3">
    <location>
        <position position="164"/>
    </location>
</feature>
<feature type="domain" description="Transcription factor NusA N-terminal" evidence="2">
    <location>
        <begin position="5"/>
        <end position="125"/>
    </location>
</feature>
<dbReference type="InterPro" id="IPR036555">
    <property type="entry name" value="NusA_N_sf"/>
</dbReference>
<dbReference type="Pfam" id="PF08529">
    <property type="entry name" value="NusA_N"/>
    <property type="match status" value="1"/>
</dbReference>
<dbReference type="EMBL" id="UINC01080886">
    <property type="protein sequence ID" value="SVC24245.1"/>
    <property type="molecule type" value="Genomic_DNA"/>
</dbReference>
<proteinExistence type="predicted"/>
<dbReference type="InterPro" id="IPR030842">
    <property type="entry name" value="TF_NusA_bacterial"/>
</dbReference>
<reference evidence="3" key="1">
    <citation type="submission" date="2018-05" db="EMBL/GenBank/DDBJ databases">
        <authorList>
            <person name="Lanie J.A."/>
            <person name="Ng W.-L."/>
            <person name="Kazmierczak K.M."/>
            <person name="Andrzejewski T.M."/>
            <person name="Davidsen T.M."/>
            <person name="Wayne K.J."/>
            <person name="Tettelin H."/>
            <person name="Glass J.I."/>
            <person name="Rusch D."/>
            <person name="Podicherti R."/>
            <person name="Tsui H.-C.T."/>
            <person name="Winkler M.E."/>
        </authorList>
    </citation>
    <scope>NUCLEOTIDE SEQUENCE</scope>
</reference>
<keyword evidence="1" id="KW-0694">RNA-binding</keyword>
<evidence type="ECO:0000259" key="2">
    <source>
        <dbReference type="Pfam" id="PF08529"/>
    </source>
</evidence>